<proteinExistence type="predicted"/>
<protein>
    <submittedName>
        <fullName evidence="1">Uncharacterized protein</fullName>
    </submittedName>
</protein>
<dbReference type="AlphaFoldDB" id="B7J9C9"/>
<evidence type="ECO:0000313" key="1">
    <source>
        <dbReference type="EMBL" id="ACK79985.1"/>
    </source>
</evidence>
<gene>
    <name evidence="1" type="ordered locus">AFE_1324</name>
</gene>
<dbReference type="HOGENOM" id="CLU_2730729_0_0_6"/>
<evidence type="ECO:0000313" key="2">
    <source>
        <dbReference type="Proteomes" id="UP000001362"/>
    </source>
</evidence>
<sequence length="71" mass="8031">MKQRGVGAGWQGGLLRGIPNRGLWCPLFHRPFFIKIRHGILSKNPSAGRDIARLGREKQTRGRDQRPLCVV</sequence>
<dbReference type="STRING" id="243159.AFE_1324"/>
<accession>B7J9C9</accession>
<organism evidence="1 2">
    <name type="scientific">Acidithiobacillus ferrooxidans (strain ATCC 23270 / DSM 14882 / CIP 104768 / NCIMB 8455)</name>
    <name type="common">Ferrobacillus ferrooxidans (strain ATCC 23270)</name>
    <dbReference type="NCBI Taxonomy" id="243159"/>
    <lineage>
        <taxon>Bacteria</taxon>
        <taxon>Pseudomonadati</taxon>
        <taxon>Pseudomonadota</taxon>
        <taxon>Acidithiobacillia</taxon>
        <taxon>Acidithiobacillales</taxon>
        <taxon>Acidithiobacillaceae</taxon>
        <taxon>Acidithiobacillus</taxon>
    </lineage>
</organism>
<reference evidence="1 2" key="1">
    <citation type="journal article" date="2008" name="BMC Genomics">
        <title>Acidithiobacillus ferrooxidans metabolism: from genome sequence to industrial applications.</title>
        <authorList>
            <person name="Valdes J."/>
            <person name="Pedroso I."/>
            <person name="Quatrini R."/>
            <person name="Dodson R.J."/>
            <person name="Tettelin H."/>
            <person name="Blake R.II."/>
            <person name="Eisen J.A."/>
            <person name="Holmes D.S."/>
        </authorList>
    </citation>
    <scope>NUCLEOTIDE SEQUENCE [LARGE SCALE GENOMIC DNA]</scope>
    <source>
        <strain evidence="2">ATCC 23270 / DSM 14882 / CIP 104768 / NCIMB 8455</strain>
    </source>
</reference>
<dbReference type="KEGG" id="afr:AFE_1324"/>
<name>B7J9C9_ACIF2</name>
<dbReference type="Proteomes" id="UP000001362">
    <property type="component" value="Chromosome"/>
</dbReference>
<dbReference type="EMBL" id="CP001219">
    <property type="protein sequence ID" value="ACK79985.1"/>
    <property type="molecule type" value="Genomic_DNA"/>
</dbReference>
<dbReference type="PaxDb" id="243159-AFE_1324"/>
<keyword evidence="2" id="KW-1185">Reference proteome</keyword>